<evidence type="ECO:0008006" key="3">
    <source>
        <dbReference type="Google" id="ProtNLM"/>
    </source>
</evidence>
<comment type="caution">
    <text evidence="1">The sequence shown here is derived from an EMBL/GenBank/DDBJ whole genome shotgun (WGS) entry which is preliminary data.</text>
</comment>
<dbReference type="OrthoDB" id="9798416at2"/>
<name>A0A2N4TSQ5_RALPI</name>
<dbReference type="EMBL" id="PKQE01000002">
    <property type="protein sequence ID" value="PLC42750.1"/>
    <property type="molecule type" value="Genomic_DNA"/>
</dbReference>
<protein>
    <recommendedName>
        <fullName evidence="3">Addiction module antidote protein</fullName>
    </recommendedName>
</protein>
<proteinExistence type="predicted"/>
<sequence>MTIATREFNAAEYLDSGETMAEFLSAAVETGDMAFIAESAEVVAQARAACSATTTPGRASEA</sequence>
<evidence type="ECO:0000313" key="2">
    <source>
        <dbReference type="Proteomes" id="UP000234456"/>
    </source>
</evidence>
<reference evidence="1 2" key="1">
    <citation type="submission" date="2017-12" db="EMBL/GenBank/DDBJ databases">
        <title>Draft genome sequence of Ralstonia pickettii 52.</title>
        <authorList>
            <person name="Zheng B."/>
        </authorList>
    </citation>
    <scope>NUCLEOTIDE SEQUENCE [LARGE SCALE GENOMIC DNA]</scope>
    <source>
        <strain evidence="1 2">52</strain>
    </source>
</reference>
<dbReference type="Pfam" id="PF21716">
    <property type="entry name" value="dnstrm_HI1420"/>
    <property type="match status" value="1"/>
</dbReference>
<gene>
    <name evidence="1" type="ORF">C0Q88_12500</name>
</gene>
<evidence type="ECO:0000313" key="1">
    <source>
        <dbReference type="EMBL" id="PLC42750.1"/>
    </source>
</evidence>
<dbReference type="InterPro" id="IPR014057">
    <property type="entry name" value="HI1420"/>
</dbReference>
<accession>A0A2N4TSQ5</accession>
<dbReference type="AlphaFoldDB" id="A0A2N4TSQ5"/>
<organism evidence="1 2">
    <name type="scientific">Ralstonia pickettii</name>
    <name type="common">Burkholderia pickettii</name>
    <dbReference type="NCBI Taxonomy" id="329"/>
    <lineage>
        <taxon>Bacteria</taxon>
        <taxon>Pseudomonadati</taxon>
        <taxon>Pseudomonadota</taxon>
        <taxon>Betaproteobacteria</taxon>
        <taxon>Burkholderiales</taxon>
        <taxon>Burkholderiaceae</taxon>
        <taxon>Ralstonia</taxon>
    </lineage>
</organism>
<dbReference type="RefSeq" id="WP_102065808.1">
    <property type="nucleotide sequence ID" value="NZ_PKQE01000002.1"/>
</dbReference>
<dbReference type="Proteomes" id="UP000234456">
    <property type="component" value="Unassembled WGS sequence"/>
</dbReference>